<dbReference type="FunFam" id="1.20.1310.10:FF:000002">
    <property type="entry name" value="cullin-3 isoform X1"/>
    <property type="match status" value="1"/>
</dbReference>
<protein>
    <submittedName>
        <fullName evidence="7">Cullin family protein</fullName>
    </submittedName>
</protein>
<dbReference type="InterPro" id="IPR016159">
    <property type="entry name" value="Cullin_repeat-like_dom_sf"/>
</dbReference>
<evidence type="ECO:0000256" key="4">
    <source>
        <dbReference type="PROSITE-ProRule" id="PRU00330"/>
    </source>
</evidence>
<dbReference type="GO" id="GO:0006511">
    <property type="term" value="P:ubiquitin-dependent protein catabolic process"/>
    <property type="evidence" value="ECO:0007669"/>
    <property type="project" value="InterPro"/>
</dbReference>
<accession>A0A086KXW4</accession>
<dbReference type="OrthoDB" id="435621at2759"/>
<comment type="similarity">
    <text evidence="1 4 5">Belongs to the cullin family.</text>
</comment>
<evidence type="ECO:0000256" key="3">
    <source>
        <dbReference type="ARBA" id="ARBA00022843"/>
    </source>
</evidence>
<evidence type="ECO:0000313" key="8">
    <source>
        <dbReference type="Proteomes" id="UP000028828"/>
    </source>
</evidence>
<dbReference type="EMBL" id="AEYI02000453">
    <property type="protein sequence ID" value="KFG49232.1"/>
    <property type="molecule type" value="Genomic_DNA"/>
</dbReference>
<sequence length="523" mass="59965">MPSATRDGSLWPPESSEVVKVSIQGLRTEKPEPWPETFKECEKQVSVLMEDVFERTGPLRNRQALSLMIEELVLEGQGAQLLSLFVTHVDCRVAKILSCIYGALSPDLAFLHTVADGWTSFRRALHLVLQVFAFLEQHFVAYSNEGSLIDVSEALWLSRQNELGKDFEASLVNALLRAIELHRTGDVAWQDDIRTVTSMLSSLGVYHDLFERRFLEASAEFYARESAELSVALTVGEYSSYAERRLREEDARASAFLSEASREPLLDLVRHHLVGEQVDVLSAVPSLRQLAETRQTAQLGRLYTLMSQVGQLDLLRLRFVDAVRESGCELLRQLRESANSAEKKDRELKGREFTTQLFALKDSHDLAWMQAFNRNPQFSLGIKEAWEKFLNQDVESSRKITRFLAKRCDCLLRETKSAEDLEKEMAKVMVIFRYLDGKDYFEEFYRTDLCKRLLTRKSASDDAEKAMVKQLKDECGQQYTHKMESMFNDVHLSRQTMALFNAVRLHHFSKHRFTQFFCGGLGS</sequence>
<dbReference type="SMART" id="SM00182">
    <property type="entry name" value="CULLIN"/>
    <property type="match status" value="1"/>
</dbReference>
<dbReference type="FunFam" id="1.20.1310.10:FF:000001">
    <property type="entry name" value="Cullin 3"/>
    <property type="match status" value="1"/>
</dbReference>
<dbReference type="InterPro" id="IPR016158">
    <property type="entry name" value="Cullin_homology"/>
</dbReference>
<dbReference type="SUPFAM" id="SSF75632">
    <property type="entry name" value="Cullin homology domain"/>
    <property type="match status" value="1"/>
</dbReference>
<dbReference type="PANTHER" id="PTHR11932">
    <property type="entry name" value="CULLIN"/>
    <property type="match status" value="1"/>
</dbReference>
<name>A0A086KXW4_TOXGO</name>
<feature type="domain" description="Cullin family profile" evidence="6">
    <location>
        <begin position="399"/>
        <end position="501"/>
    </location>
</feature>
<keyword evidence="3" id="KW-0832">Ubl conjugation</keyword>
<dbReference type="InterPro" id="IPR045093">
    <property type="entry name" value="Cullin"/>
</dbReference>
<dbReference type="Pfam" id="PF00888">
    <property type="entry name" value="Cullin"/>
    <property type="match status" value="1"/>
</dbReference>
<keyword evidence="2" id="KW-1017">Isopeptide bond</keyword>
<dbReference type="GO" id="GO:0031625">
    <property type="term" value="F:ubiquitin protein ligase binding"/>
    <property type="evidence" value="ECO:0007669"/>
    <property type="project" value="InterPro"/>
</dbReference>
<evidence type="ECO:0000259" key="6">
    <source>
        <dbReference type="PROSITE" id="PS50069"/>
    </source>
</evidence>
<gene>
    <name evidence="7" type="ORF">TGP89_316660A</name>
</gene>
<dbReference type="PROSITE" id="PS50069">
    <property type="entry name" value="CULLIN_2"/>
    <property type="match status" value="1"/>
</dbReference>
<dbReference type="Proteomes" id="UP000028828">
    <property type="component" value="Unassembled WGS sequence"/>
</dbReference>
<evidence type="ECO:0000313" key="7">
    <source>
        <dbReference type="EMBL" id="KFG49232.1"/>
    </source>
</evidence>
<comment type="caution">
    <text evidence="7">The sequence shown here is derived from an EMBL/GenBank/DDBJ whole genome shotgun (WGS) entry which is preliminary data.</text>
</comment>
<dbReference type="VEuPathDB" id="ToxoDB:TGP89_316660A"/>
<evidence type="ECO:0000256" key="2">
    <source>
        <dbReference type="ARBA" id="ARBA00022499"/>
    </source>
</evidence>
<feature type="non-terminal residue" evidence="7">
    <location>
        <position position="523"/>
    </location>
</feature>
<dbReference type="InterPro" id="IPR001373">
    <property type="entry name" value="Cullin_N"/>
</dbReference>
<organism evidence="7 8">
    <name type="scientific">Toxoplasma gondii p89</name>
    <dbReference type="NCBI Taxonomy" id="943119"/>
    <lineage>
        <taxon>Eukaryota</taxon>
        <taxon>Sar</taxon>
        <taxon>Alveolata</taxon>
        <taxon>Apicomplexa</taxon>
        <taxon>Conoidasida</taxon>
        <taxon>Coccidia</taxon>
        <taxon>Eucoccidiorida</taxon>
        <taxon>Eimeriorina</taxon>
        <taxon>Sarcocystidae</taxon>
        <taxon>Toxoplasma</taxon>
    </lineage>
</organism>
<proteinExistence type="inferred from homology"/>
<evidence type="ECO:0000256" key="5">
    <source>
        <dbReference type="RuleBase" id="RU003829"/>
    </source>
</evidence>
<dbReference type="AlphaFoldDB" id="A0A086KXW4"/>
<reference evidence="7 8" key="1">
    <citation type="submission" date="2014-03" db="EMBL/GenBank/DDBJ databases">
        <authorList>
            <person name="Sibley D."/>
            <person name="Venepally P."/>
            <person name="Karamycheva S."/>
            <person name="Hadjithomas M."/>
            <person name="Khan A."/>
            <person name="Brunk B."/>
            <person name="Roos D."/>
            <person name="Caler E."/>
            <person name="Lorenzi H."/>
        </authorList>
    </citation>
    <scope>NUCLEOTIDE SEQUENCE [LARGE SCALE GENOMIC DNA]</scope>
    <source>
        <strain evidence="8">p89</strain>
    </source>
</reference>
<dbReference type="SUPFAM" id="SSF74788">
    <property type="entry name" value="Cullin repeat-like"/>
    <property type="match status" value="1"/>
</dbReference>
<dbReference type="InterPro" id="IPR036317">
    <property type="entry name" value="Cullin_homology_sf"/>
</dbReference>
<evidence type="ECO:0000256" key="1">
    <source>
        <dbReference type="ARBA" id="ARBA00006019"/>
    </source>
</evidence>
<dbReference type="Gene3D" id="1.20.1310.10">
    <property type="entry name" value="Cullin Repeats"/>
    <property type="match status" value="3"/>
</dbReference>